<dbReference type="PANTHER" id="PTHR24305:SF166">
    <property type="entry name" value="CYTOCHROME P450 12A4, MITOCHONDRIAL-RELATED"/>
    <property type="match status" value="1"/>
</dbReference>
<evidence type="ECO:0000256" key="5">
    <source>
        <dbReference type="ARBA" id="ARBA00022723"/>
    </source>
</evidence>
<dbReference type="STRING" id="1109443.G4TW82"/>
<feature type="transmembrane region" description="Helical" evidence="11">
    <location>
        <begin position="12"/>
        <end position="30"/>
    </location>
</feature>
<keyword evidence="6 10" id="KW-0560">Oxidoreductase</keyword>
<evidence type="ECO:0000313" key="12">
    <source>
        <dbReference type="EMBL" id="CCA75575.1"/>
    </source>
</evidence>
<keyword evidence="7 9" id="KW-0408">Iron</keyword>
<dbReference type="PRINTS" id="PR00465">
    <property type="entry name" value="EP450IV"/>
</dbReference>
<comment type="similarity">
    <text evidence="3 10">Belongs to the cytochrome P450 family.</text>
</comment>
<keyword evidence="13" id="KW-1185">Reference proteome</keyword>
<dbReference type="AlphaFoldDB" id="G4TW82"/>
<evidence type="ECO:0000256" key="10">
    <source>
        <dbReference type="RuleBase" id="RU000461"/>
    </source>
</evidence>
<evidence type="ECO:0000313" key="13">
    <source>
        <dbReference type="Proteomes" id="UP000007148"/>
    </source>
</evidence>
<dbReference type="InParanoid" id="G4TW82"/>
<organism evidence="12 13">
    <name type="scientific">Serendipita indica (strain DSM 11827)</name>
    <name type="common">Root endophyte fungus</name>
    <name type="synonym">Piriformospora indica</name>
    <dbReference type="NCBI Taxonomy" id="1109443"/>
    <lineage>
        <taxon>Eukaryota</taxon>
        <taxon>Fungi</taxon>
        <taxon>Dikarya</taxon>
        <taxon>Basidiomycota</taxon>
        <taxon>Agaricomycotina</taxon>
        <taxon>Agaricomycetes</taxon>
        <taxon>Sebacinales</taxon>
        <taxon>Serendipitaceae</taxon>
        <taxon>Serendipita</taxon>
    </lineage>
</organism>
<dbReference type="InterPro" id="IPR002403">
    <property type="entry name" value="Cyt_P450_E_grp-IV"/>
</dbReference>
<dbReference type="GO" id="GO:0005506">
    <property type="term" value="F:iron ion binding"/>
    <property type="evidence" value="ECO:0007669"/>
    <property type="project" value="InterPro"/>
</dbReference>
<keyword evidence="11" id="KW-0812">Transmembrane</keyword>
<evidence type="ECO:0000256" key="6">
    <source>
        <dbReference type="ARBA" id="ARBA00023002"/>
    </source>
</evidence>
<dbReference type="InterPro" id="IPR036396">
    <property type="entry name" value="Cyt_P450_sf"/>
</dbReference>
<name>G4TW82_SERID</name>
<dbReference type="SUPFAM" id="SSF48264">
    <property type="entry name" value="Cytochrome P450"/>
    <property type="match status" value="1"/>
</dbReference>
<dbReference type="EMBL" id="CAFZ01000475">
    <property type="protein sequence ID" value="CCA75575.1"/>
    <property type="molecule type" value="Genomic_DNA"/>
</dbReference>
<gene>
    <name evidence="12" type="ORF">PIIN_09565</name>
</gene>
<keyword evidence="4 9" id="KW-0349">Heme</keyword>
<evidence type="ECO:0000256" key="9">
    <source>
        <dbReference type="PIRSR" id="PIRSR602403-1"/>
    </source>
</evidence>
<proteinExistence type="inferred from homology"/>
<dbReference type="InterPro" id="IPR050121">
    <property type="entry name" value="Cytochrome_P450_monoxygenase"/>
</dbReference>
<evidence type="ECO:0000256" key="8">
    <source>
        <dbReference type="ARBA" id="ARBA00023033"/>
    </source>
</evidence>
<evidence type="ECO:0000256" key="11">
    <source>
        <dbReference type="SAM" id="Phobius"/>
    </source>
</evidence>
<dbReference type="PRINTS" id="PR00385">
    <property type="entry name" value="P450"/>
</dbReference>
<dbReference type="GO" id="GO:0016705">
    <property type="term" value="F:oxidoreductase activity, acting on paired donors, with incorporation or reduction of molecular oxygen"/>
    <property type="evidence" value="ECO:0007669"/>
    <property type="project" value="InterPro"/>
</dbReference>
<dbReference type="Pfam" id="PF00067">
    <property type="entry name" value="p450"/>
    <property type="match status" value="1"/>
</dbReference>
<sequence>MLDVHVSPPMFQLIAGTVLLTGLISIGLWLKNLYHDPFPFIDGPPTKNLVFGHFPEILREEVGVVYHRWHEQYGPVYKVRGFMGSIRLVINDPVATRHIMVNNGYNWGKHEGVRVVFRWIEGSNYGMGSLEGDDHKRVRKMMLHAFTPAHIRSLHPTVREYADQYVEVLRAERKTAEYNLLKYKKHVALDIIGSASYGYATGVLKKQDTPLAVALETIVSQVSNDTIRVPLPTAIRAYLPRLEWWLLADSRLFDRNVKQLRKVAYEVLYMRKEALGVLTEADRKHIKEAGLRIDRERVGNFAMGIDDDAAMLDPDDPDKLDDEWILAQIMVLFWAGHESTATSMTWLFYELSRNRDIQSKLRAELLAAGLDCDVRTLLQLPYLNGVVHESLRLHSTSGQSIRHAFVDDVVPLEKPVNGHKRLVIKSGQEVVFNHMTMNCRPEVWGEDSMTFNPERWINMSTAAKEDTMPGWEGVANFGSGHRQCVGAGFAVMEIKEILLRLLTHFEFLPPDDPLEQEIEGWNRMLTKPFVKSEGKYAMPRLPIKIVPLTE</sequence>
<dbReference type="PROSITE" id="PS00086">
    <property type="entry name" value="CYTOCHROME_P450"/>
    <property type="match status" value="1"/>
</dbReference>
<keyword evidence="11" id="KW-0472">Membrane</keyword>
<evidence type="ECO:0000256" key="3">
    <source>
        <dbReference type="ARBA" id="ARBA00010617"/>
    </source>
</evidence>
<dbReference type="OMA" id="NKLWWNP"/>
<dbReference type="HOGENOM" id="CLU_001570_5_11_1"/>
<evidence type="ECO:0000256" key="4">
    <source>
        <dbReference type="ARBA" id="ARBA00022617"/>
    </source>
</evidence>
<dbReference type="GO" id="GO:0020037">
    <property type="term" value="F:heme binding"/>
    <property type="evidence" value="ECO:0007669"/>
    <property type="project" value="InterPro"/>
</dbReference>
<comment type="cofactor">
    <cofactor evidence="1 9">
        <name>heme</name>
        <dbReference type="ChEBI" id="CHEBI:30413"/>
    </cofactor>
</comment>
<evidence type="ECO:0000256" key="1">
    <source>
        <dbReference type="ARBA" id="ARBA00001971"/>
    </source>
</evidence>
<dbReference type="Gene3D" id="1.10.630.10">
    <property type="entry name" value="Cytochrome P450"/>
    <property type="match status" value="1"/>
</dbReference>
<keyword evidence="11" id="KW-1133">Transmembrane helix</keyword>
<dbReference type="InterPro" id="IPR017972">
    <property type="entry name" value="Cyt_P450_CS"/>
</dbReference>
<feature type="binding site" description="axial binding residue" evidence="9">
    <location>
        <position position="484"/>
    </location>
    <ligand>
        <name>heme</name>
        <dbReference type="ChEBI" id="CHEBI:30413"/>
    </ligand>
    <ligandPart>
        <name>Fe</name>
        <dbReference type="ChEBI" id="CHEBI:18248"/>
    </ligandPart>
</feature>
<dbReference type="OrthoDB" id="1470350at2759"/>
<dbReference type="PANTHER" id="PTHR24305">
    <property type="entry name" value="CYTOCHROME P450"/>
    <property type="match status" value="1"/>
</dbReference>
<evidence type="ECO:0000256" key="2">
    <source>
        <dbReference type="ARBA" id="ARBA00005179"/>
    </source>
</evidence>
<dbReference type="eggNOG" id="KOG0157">
    <property type="taxonomic scope" value="Eukaryota"/>
</dbReference>
<dbReference type="GO" id="GO:0004497">
    <property type="term" value="F:monooxygenase activity"/>
    <property type="evidence" value="ECO:0007669"/>
    <property type="project" value="UniProtKB-KW"/>
</dbReference>
<evidence type="ECO:0000256" key="7">
    <source>
        <dbReference type="ARBA" id="ARBA00023004"/>
    </source>
</evidence>
<keyword evidence="8 10" id="KW-0503">Monooxygenase</keyword>
<dbReference type="Proteomes" id="UP000007148">
    <property type="component" value="Unassembled WGS sequence"/>
</dbReference>
<reference evidence="12" key="1">
    <citation type="journal article" date="2011" name="PLoS Pathog.">
        <title>Endophytic Life Strategies Decoded by Genome and Transcriptome Analyses of the Mutualistic Root Symbiont Piriformospora indica.</title>
        <authorList>
            <person name="Zuccaro A."/>
            <person name="Lahrmann U."/>
            <person name="Guldener U."/>
            <person name="Langen G."/>
            <person name="Pfiffi S."/>
            <person name="Biedenkopf D."/>
            <person name="Wong P."/>
            <person name="Samans B."/>
            <person name="Grimm C."/>
            <person name="Basiewicz M."/>
            <person name="Murat C."/>
            <person name="Martin F."/>
            <person name="Kogel K.H."/>
        </authorList>
    </citation>
    <scope>NUCLEOTIDE SEQUENCE [LARGE SCALE GENOMIC DNA]</scope>
    <source>
        <strain evidence="12">DSM 11827</strain>
    </source>
</reference>
<dbReference type="InterPro" id="IPR001128">
    <property type="entry name" value="Cyt_P450"/>
</dbReference>
<comment type="caution">
    <text evidence="12">The sequence shown here is derived from an EMBL/GenBank/DDBJ whole genome shotgun (WGS) entry which is preliminary data.</text>
</comment>
<keyword evidence="5 9" id="KW-0479">Metal-binding</keyword>
<accession>G4TW82</accession>
<comment type="pathway">
    <text evidence="2">Secondary metabolite biosynthesis.</text>
</comment>
<protein>
    <submittedName>
        <fullName evidence="12">Related to Cytochrome P450</fullName>
    </submittedName>
</protein>
<reference evidence="12" key="2">
    <citation type="submission" date="2011-05" db="EMBL/GenBank/DDBJ databases">
        <authorList>
            <person name="MIPS"/>
        </authorList>
    </citation>
    <scope>NUCLEOTIDE SEQUENCE</scope>
    <source>
        <strain evidence="12">DSM 11827</strain>
    </source>
</reference>